<feature type="binding site" evidence="7">
    <location>
        <position position="206"/>
    </location>
    <ligand>
        <name>a divalent metal cation</name>
        <dbReference type="ChEBI" id="CHEBI:60240"/>
        <label>1</label>
    </ligand>
</feature>
<keyword evidence="6" id="KW-0460">Magnesium</keyword>
<dbReference type="PROSITE" id="PS01090">
    <property type="entry name" value="TATD_2"/>
    <property type="match status" value="1"/>
</dbReference>
<proteinExistence type="predicted"/>
<dbReference type="Pfam" id="PF01026">
    <property type="entry name" value="TatD_DNase"/>
    <property type="match status" value="1"/>
</dbReference>
<evidence type="ECO:0000313" key="8">
    <source>
        <dbReference type="EMBL" id="RCU45489.1"/>
    </source>
</evidence>
<comment type="caution">
    <text evidence="8">The sequence shown here is derived from an EMBL/GenBank/DDBJ whole genome shotgun (WGS) entry which is preliminary data.</text>
</comment>
<keyword evidence="1" id="KW-0963">Cytoplasm</keyword>
<evidence type="ECO:0000256" key="5">
    <source>
        <dbReference type="ARBA" id="ARBA00022839"/>
    </source>
</evidence>
<keyword evidence="3 7" id="KW-0479">Metal-binding</keyword>
<keyword evidence="4 8" id="KW-0378">Hydrolase</keyword>
<reference evidence="8 9" key="1">
    <citation type="submission" date="2018-07" db="EMBL/GenBank/DDBJ databases">
        <title>Corallincola holothuriorum sp. nov., a new facultative anaerobe isolated from sea cucumber Apostichopus japonicus.</title>
        <authorList>
            <person name="Xia H."/>
        </authorList>
    </citation>
    <scope>NUCLEOTIDE SEQUENCE [LARGE SCALE GENOMIC DNA]</scope>
    <source>
        <strain evidence="8 9">C4</strain>
    </source>
</reference>
<dbReference type="GO" id="GO:0004527">
    <property type="term" value="F:exonuclease activity"/>
    <property type="evidence" value="ECO:0007669"/>
    <property type="project" value="UniProtKB-KW"/>
</dbReference>
<dbReference type="RefSeq" id="WP_114339345.1">
    <property type="nucleotide sequence ID" value="NZ_QPID01000010.1"/>
</dbReference>
<keyword evidence="2" id="KW-0540">Nuclease</keyword>
<dbReference type="OrthoDB" id="9810005at2"/>
<dbReference type="CDD" id="cd01310">
    <property type="entry name" value="TatD_DNAse"/>
    <property type="match status" value="1"/>
</dbReference>
<evidence type="ECO:0000256" key="1">
    <source>
        <dbReference type="ARBA" id="ARBA00022490"/>
    </source>
</evidence>
<evidence type="ECO:0000256" key="7">
    <source>
        <dbReference type="PIRSR" id="PIRSR005902-1"/>
    </source>
</evidence>
<dbReference type="SUPFAM" id="SSF51556">
    <property type="entry name" value="Metallo-dependent hydrolases"/>
    <property type="match status" value="1"/>
</dbReference>
<evidence type="ECO:0000256" key="6">
    <source>
        <dbReference type="ARBA" id="ARBA00022842"/>
    </source>
</evidence>
<gene>
    <name evidence="8" type="ORF">DU002_15660</name>
</gene>
<dbReference type="PANTHER" id="PTHR10060">
    <property type="entry name" value="TATD FAMILY DEOXYRIBONUCLEASE"/>
    <property type="match status" value="1"/>
</dbReference>
<feature type="binding site" evidence="7">
    <location>
        <position position="130"/>
    </location>
    <ligand>
        <name>a divalent metal cation</name>
        <dbReference type="ChEBI" id="CHEBI:60240"/>
        <label>2</label>
    </ligand>
</feature>
<keyword evidence="5" id="KW-0269">Exonuclease</keyword>
<evidence type="ECO:0000256" key="3">
    <source>
        <dbReference type="ARBA" id="ARBA00022723"/>
    </source>
</evidence>
<evidence type="ECO:0000256" key="2">
    <source>
        <dbReference type="ARBA" id="ARBA00022722"/>
    </source>
</evidence>
<sequence length="262" mass="29140">MSWVDIGVNLTNKQFKDDAADVVERALSVDVDQLILTGTSLLESQQALSLAKRWPGTCFSTAGIHPHDAKEFQPEQLTALAQLLIQPQVVAVGECGLDFNRDFSPRPVQCEVLEQQLSLAAELNMPVFLHERDASDTLLAILKPWRDKLPAAVVHCFTGSEIALRQYLELDLHIGVTGWVCDERRGTELLAMMPLIPAGRLMLETDAPFLIPRDLQPKPKRRRNEPCYLPHIAATIAAKRGETLAQLSEHTLAASQRFFGLM</sequence>
<keyword evidence="9" id="KW-1185">Reference proteome</keyword>
<dbReference type="InterPro" id="IPR001130">
    <property type="entry name" value="TatD-like"/>
</dbReference>
<dbReference type="PIRSF" id="PIRSF005902">
    <property type="entry name" value="DNase_TatD"/>
    <property type="match status" value="1"/>
</dbReference>
<organism evidence="8 9">
    <name type="scientific">Corallincola holothuriorum</name>
    <dbReference type="NCBI Taxonomy" id="2282215"/>
    <lineage>
        <taxon>Bacteria</taxon>
        <taxon>Pseudomonadati</taxon>
        <taxon>Pseudomonadota</taxon>
        <taxon>Gammaproteobacteria</taxon>
        <taxon>Alteromonadales</taxon>
        <taxon>Psychromonadaceae</taxon>
        <taxon>Corallincola</taxon>
    </lineage>
</organism>
<dbReference type="InterPro" id="IPR018228">
    <property type="entry name" value="DNase_TatD-rel_CS"/>
</dbReference>
<dbReference type="EMBL" id="QPID01000010">
    <property type="protein sequence ID" value="RCU45489.1"/>
    <property type="molecule type" value="Genomic_DNA"/>
</dbReference>
<protein>
    <submittedName>
        <fullName evidence="8">Hydrolase TatD</fullName>
    </submittedName>
</protein>
<dbReference type="InterPro" id="IPR050891">
    <property type="entry name" value="TatD-type_Hydrolase"/>
</dbReference>
<dbReference type="PANTHER" id="PTHR10060:SF15">
    <property type="entry name" value="DEOXYRIBONUCLEASE TATDN1"/>
    <property type="match status" value="1"/>
</dbReference>
<dbReference type="Proteomes" id="UP000252558">
    <property type="component" value="Unassembled WGS sequence"/>
</dbReference>
<feature type="binding site" evidence="7">
    <location>
        <position position="94"/>
    </location>
    <ligand>
        <name>a divalent metal cation</name>
        <dbReference type="ChEBI" id="CHEBI:60240"/>
        <label>1</label>
    </ligand>
</feature>
<name>A0A368N8A3_9GAMM</name>
<feature type="binding site" evidence="7">
    <location>
        <position position="155"/>
    </location>
    <ligand>
        <name>a divalent metal cation</name>
        <dbReference type="ChEBI" id="CHEBI:60240"/>
        <label>2</label>
    </ligand>
</feature>
<dbReference type="InterPro" id="IPR032466">
    <property type="entry name" value="Metal_Hydrolase"/>
</dbReference>
<accession>A0A368N8A3</accession>
<dbReference type="GO" id="GO:0046872">
    <property type="term" value="F:metal ion binding"/>
    <property type="evidence" value="ECO:0007669"/>
    <property type="project" value="UniProtKB-KW"/>
</dbReference>
<evidence type="ECO:0000313" key="9">
    <source>
        <dbReference type="Proteomes" id="UP000252558"/>
    </source>
</evidence>
<evidence type="ECO:0000256" key="4">
    <source>
        <dbReference type="ARBA" id="ARBA00022801"/>
    </source>
</evidence>
<dbReference type="Gene3D" id="3.20.20.140">
    <property type="entry name" value="Metal-dependent hydrolases"/>
    <property type="match status" value="1"/>
</dbReference>
<dbReference type="FunFam" id="3.20.20.140:FF:000018">
    <property type="entry name" value="3'-5' ssDNA/RNA exonuclease TatD"/>
    <property type="match status" value="1"/>
</dbReference>
<dbReference type="AlphaFoldDB" id="A0A368N8A3"/>